<evidence type="ECO:0000313" key="2">
    <source>
        <dbReference type="Proteomes" id="UP001165121"/>
    </source>
</evidence>
<reference evidence="1" key="1">
    <citation type="submission" date="2023-04" db="EMBL/GenBank/DDBJ databases">
        <title>Phytophthora fragariaefolia NBRC 109709.</title>
        <authorList>
            <person name="Ichikawa N."/>
            <person name="Sato H."/>
            <person name="Tonouchi N."/>
        </authorList>
    </citation>
    <scope>NUCLEOTIDE SEQUENCE</scope>
    <source>
        <strain evidence="1">NBRC 109709</strain>
    </source>
</reference>
<evidence type="ECO:0000313" key="1">
    <source>
        <dbReference type="EMBL" id="GMF17876.1"/>
    </source>
</evidence>
<proteinExistence type="predicted"/>
<dbReference type="AlphaFoldDB" id="A0A9W6WV34"/>
<protein>
    <submittedName>
        <fullName evidence="1">Unnamed protein product</fullName>
    </submittedName>
</protein>
<organism evidence="1 2">
    <name type="scientific">Phytophthora fragariaefolia</name>
    <dbReference type="NCBI Taxonomy" id="1490495"/>
    <lineage>
        <taxon>Eukaryota</taxon>
        <taxon>Sar</taxon>
        <taxon>Stramenopiles</taxon>
        <taxon>Oomycota</taxon>
        <taxon>Peronosporomycetes</taxon>
        <taxon>Peronosporales</taxon>
        <taxon>Peronosporaceae</taxon>
        <taxon>Phytophthora</taxon>
    </lineage>
</organism>
<gene>
    <name evidence="1" type="ORF">Pfra01_000138500</name>
</gene>
<dbReference type="EMBL" id="BSXT01000114">
    <property type="protein sequence ID" value="GMF17876.1"/>
    <property type="molecule type" value="Genomic_DNA"/>
</dbReference>
<sequence length="97" mass="10995">MMRCTRLNFQKLFLQELCGWISDSTTVKPDGSRYQTLIRQDDDTGVVNHEVSSSSTGHFCPLHCQRPCHGLRRAVRFEWGSKSLRVLLVGGVEEIDG</sequence>
<comment type="caution">
    <text evidence="1">The sequence shown here is derived from an EMBL/GenBank/DDBJ whole genome shotgun (WGS) entry which is preliminary data.</text>
</comment>
<name>A0A9W6WV34_9STRA</name>
<accession>A0A9W6WV34</accession>
<keyword evidence="2" id="KW-1185">Reference proteome</keyword>
<dbReference type="Proteomes" id="UP001165121">
    <property type="component" value="Unassembled WGS sequence"/>
</dbReference>